<protein>
    <submittedName>
        <fullName evidence="1">Uncharacterized protein</fullName>
    </submittedName>
</protein>
<name>X1CS03_9ZZZZ</name>
<sequence>MDFSLLSGICTSTGFLLGKQLISSDLLWLWDTASAESGVSAQDVVSAASVLFLGVWLFTMNMLII</sequence>
<accession>X1CS03</accession>
<dbReference type="AlphaFoldDB" id="X1CS03"/>
<dbReference type="EMBL" id="BART01011591">
    <property type="protein sequence ID" value="GAG87031.1"/>
    <property type="molecule type" value="Genomic_DNA"/>
</dbReference>
<comment type="caution">
    <text evidence="1">The sequence shown here is derived from an EMBL/GenBank/DDBJ whole genome shotgun (WGS) entry which is preliminary data.</text>
</comment>
<proteinExistence type="predicted"/>
<evidence type="ECO:0000313" key="1">
    <source>
        <dbReference type="EMBL" id="GAG87031.1"/>
    </source>
</evidence>
<gene>
    <name evidence="1" type="ORF">S01H4_24619</name>
</gene>
<organism evidence="1">
    <name type="scientific">marine sediment metagenome</name>
    <dbReference type="NCBI Taxonomy" id="412755"/>
    <lineage>
        <taxon>unclassified sequences</taxon>
        <taxon>metagenomes</taxon>
        <taxon>ecological metagenomes</taxon>
    </lineage>
</organism>
<reference evidence="1" key="1">
    <citation type="journal article" date="2014" name="Front. Microbiol.">
        <title>High frequency of phylogenetically diverse reductive dehalogenase-homologous genes in deep subseafloor sedimentary metagenomes.</title>
        <authorList>
            <person name="Kawai M."/>
            <person name="Futagami T."/>
            <person name="Toyoda A."/>
            <person name="Takaki Y."/>
            <person name="Nishi S."/>
            <person name="Hori S."/>
            <person name="Arai W."/>
            <person name="Tsubouchi T."/>
            <person name="Morono Y."/>
            <person name="Uchiyama I."/>
            <person name="Ito T."/>
            <person name="Fujiyama A."/>
            <person name="Inagaki F."/>
            <person name="Takami H."/>
        </authorList>
    </citation>
    <scope>NUCLEOTIDE SEQUENCE</scope>
    <source>
        <strain evidence="1">Expedition CK06-06</strain>
    </source>
</reference>